<reference evidence="1" key="2">
    <citation type="journal article" date="2015" name="Fish Shellfish Immunol.">
        <title>Early steps in the European eel (Anguilla anguilla)-Vibrio vulnificus interaction in the gills: Role of the RtxA13 toxin.</title>
        <authorList>
            <person name="Callol A."/>
            <person name="Pajuelo D."/>
            <person name="Ebbesson L."/>
            <person name="Teles M."/>
            <person name="MacKenzie S."/>
            <person name="Amaro C."/>
        </authorList>
    </citation>
    <scope>NUCLEOTIDE SEQUENCE</scope>
</reference>
<organism evidence="1">
    <name type="scientific">Anguilla anguilla</name>
    <name type="common">European freshwater eel</name>
    <name type="synonym">Muraena anguilla</name>
    <dbReference type="NCBI Taxonomy" id="7936"/>
    <lineage>
        <taxon>Eukaryota</taxon>
        <taxon>Metazoa</taxon>
        <taxon>Chordata</taxon>
        <taxon>Craniata</taxon>
        <taxon>Vertebrata</taxon>
        <taxon>Euteleostomi</taxon>
        <taxon>Actinopterygii</taxon>
        <taxon>Neopterygii</taxon>
        <taxon>Teleostei</taxon>
        <taxon>Anguilliformes</taxon>
        <taxon>Anguillidae</taxon>
        <taxon>Anguilla</taxon>
    </lineage>
</organism>
<name>A0A0E9RKB3_ANGAN</name>
<accession>A0A0E9RKB3</accession>
<protein>
    <submittedName>
        <fullName evidence="1">Uncharacterized protein</fullName>
    </submittedName>
</protein>
<proteinExistence type="predicted"/>
<sequence>MRPLVFKMRIEMIENVQSWNSGLQHL</sequence>
<evidence type="ECO:0000313" key="1">
    <source>
        <dbReference type="EMBL" id="JAH29606.1"/>
    </source>
</evidence>
<dbReference type="EMBL" id="GBXM01078971">
    <property type="protein sequence ID" value="JAH29606.1"/>
    <property type="molecule type" value="Transcribed_RNA"/>
</dbReference>
<reference evidence="1" key="1">
    <citation type="submission" date="2014-11" db="EMBL/GenBank/DDBJ databases">
        <authorList>
            <person name="Amaro Gonzalez C."/>
        </authorList>
    </citation>
    <scope>NUCLEOTIDE SEQUENCE</scope>
</reference>
<dbReference type="AlphaFoldDB" id="A0A0E9RKB3"/>
<dbReference type="EMBL" id="GBXM01066811">
    <property type="protein sequence ID" value="JAH41766.1"/>
    <property type="molecule type" value="Transcribed_RNA"/>
</dbReference>